<evidence type="ECO:0000256" key="5">
    <source>
        <dbReference type="SAM" id="Phobius"/>
    </source>
</evidence>
<dbReference type="EMBL" id="CAXIEN010000059">
    <property type="protein sequence ID" value="CAL1272251.1"/>
    <property type="molecule type" value="Genomic_DNA"/>
</dbReference>
<keyword evidence="8" id="KW-1185">Reference proteome</keyword>
<dbReference type="SMART" id="SM00235">
    <property type="entry name" value="ZnMc"/>
    <property type="match status" value="1"/>
</dbReference>
<sequence>MKINIFFFWIIFSGITFSGLLAFGNDLLPGKIIDGDIMIGENEDPWDRNNGPLVDMRERRWPGGVVPYDVNETIYSVWDLYIIREAMTEIERGTCIKFVRRKTEKDYIYITPFGGCWSYIGRKGLQQTLSLTIPLCINKGTIIHEFLHALGFWHEHSRSDRDEYIEILWENVMNEEKKANFEMHFPEASNFATFPYDYWSVMHYDAYAFSKSPKLPTMKPKKPNVRLRDLGRAKVVGVLTNTDKDKLKALYECGDFK</sequence>
<evidence type="ECO:0000256" key="4">
    <source>
        <dbReference type="RuleBase" id="RU361183"/>
    </source>
</evidence>
<keyword evidence="3 4" id="KW-0479">Metal-binding</keyword>
<keyword evidence="5" id="KW-1133">Transmembrane helix</keyword>
<dbReference type="GO" id="GO:0006508">
    <property type="term" value="P:proteolysis"/>
    <property type="evidence" value="ECO:0007669"/>
    <property type="project" value="UniProtKB-KW"/>
</dbReference>
<feature type="active site" evidence="3">
    <location>
        <position position="145"/>
    </location>
</feature>
<dbReference type="PROSITE" id="PS51864">
    <property type="entry name" value="ASTACIN"/>
    <property type="match status" value="1"/>
</dbReference>
<dbReference type="Proteomes" id="UP001497382">
    <property type="component" value="Unassembled WGS sequence"/>
</dbReference>
<proteinExistence type="predicted"/>
<dbReference type="GO" id="GO:0008270">
    <property type="term" value="F:zinc ion binding"/>
    <property type="evidence" value="ECO:0007669"/>
    <property type="project" value="UniProtKB-UniRule"/>
</dbReference>
<dbReference type="PANTHER" id="PTHR10127">
    <property type="entry name" value="DISCOIDIN, CUB, EGF, LAMININ , AND ZINC METALLOPROTEASE DOMAIN CONTAINING"/>
    <property type="match status" value="1"/>
</dbReference>
<dbReference type="PRINTS" id="PR00480">
    <property type="entry name" value="ASTACIN"/>
</dbReference>
<gene>
    <name evidence="7" type="ORF">LARSCL_LOCUS6272</name>
</gene>
<evidence type="ECO:0000313" key="7">
    <source>
        <dbReference type="EMBL" id="CAL1272251.1"/>
    </source>
</evidence>
<keyword evidence="5" id="KW-0812">Transmembrane</keyword>
<evidence type="ECO:0000256" key="1">
    <source>
        <dbReference type="ARBA" id="ARBA00011245"/>
    </source>
</evidence>
<dbReference type="InterPro" id="IPR006026">
    <property type="entry name" value="Peptidase_Metallo"/>
</dbReference>
<feature type="binding site" evidence="3">
    <location>
        <position position="148"/>
    </location>
    <ligand>
        <name>Zn(2+)</name>
        <dbReference type="ChEBI" id="CHEBI:29105"/>
        <note>catalytic</note>
    </ligand>
</feature>
<feature type="transmembrane region" description="Helical" evidence="5">
    <location>
        <begin position="6"/>
        <end position="28"/>
    </location>
</feature>
<comment type="caution">
    <text evidence="3">Lacks conserved residue(s) required for the propagation of feature annotation.</text>
</comment>
<dbReference type="InterPro" id="IPR001506">
    <property type="entry name" value="Peptidase_M12A"/>
</dbReference>
<feature type="binding site" evidence="3">
    <location>
        <position position="144"/>
    </location>
    <ligand>
        <name>Zn(2+)</name>
        <dbReference type="ChEBI" id="CHEBI:29105"/>
        <note>catalytic</note>
    </ligand>
</feature>
<dbReference type="Pfam" id="PF01400">
    <property type="entry name" value="Astacin"/>
    <property type="match status" value="1"/>
</dbReference>
<dbReference type="CDD" id="cd04280">
    <property type="entry name" value="ZnMc_astacin_like"/>
    <property type="match status" value="1"/>
</dbReference>
<evidence type="ECO:0000313" key="8">
    <source>
        <dbReference type="Proteomes" id="UP001497382"/>
    </source>
</evidence>
<evidence type="ECO:0000256" key="3">
    <source>
        <dbReference type="PROSITE-ProRule" id="PRU01211"/>
    </source>
</evidence>
<keyword evidence="5" id="KW-0472">Membrane</keyword>
<protein>
    <recommendedName>
        <fullName evidence="4">Metalloendopeptidase</fullName>
        <ecNumber evidence="4">3.4.24.-</ecNumber>
    </recommendedName>
</protein>
<keyword evidence="3 4" id="KW-0862">Zinc</keyword>
<keyword evidence="3 4" id="KW-0645">Protease</keyword>
<feature type="domain" description="Peptidase M12A" evidence="6">
    <location>
        <begin position="51"/>
        <end position="254"/>
    </location>
</feature>
<dbReference type="EC" id="3.4.24.-" evidence="4"/>
<dbReference type="InterPro" id="IPR024079">
    <property type="entry name" value="MetalloPept_cat_dom_sf"/>
</dbReference>
<comment type="cofactor">
    <cofactor evidence="3 4">
        <name>Zn(2+)</name>
        <dbReference type="ChEBI" id="CHEBI:29105"/>
    </cofactor>
    <text evidence="3 4">Binds 1 zinc ion per subunit.</text>
</comment>
<feature type="binding site" evidence="3">
    <location>
        <position position="154"/>
    </location>
    <ligand>
        <name>Zn(2+)</name>
        <dbReference type="ChEBI" id="CHEBI:29105"/>
        <note>catalytic</note>
    </ligand>
</feature>
<keyword evidence="3 4" id="KW-0378">Hydrolase</keyword>
<dbReference type="GO" id="GO:0004222">
    <property type="term" value="F:metalloendopeptidase activity"/>
    <property type="evidence" value="ECO:0007669"/>
    <property type="project" value="UniProtKB-UniRule"/>
</dbReference>
<name>A0AAV1ZLJ1_9ARAC</name>
<reference evidence="7 8" key="1">
    <citation type="submission" date="2024-04" db="EMBL/GenBank/DDBJ databases">
        <authorList>
            <person name="Rising A."/>
            <person name="Reimegard J."/>
            <person name="Sonavane S."/>
            <person name="Akerstrom W."/>
            <person name="Nylinder S."/>
            <person name="Hedman E."/>
            <person name="Kallberg Y."/>
        </authorList>
    </citation>
    <scope>NUCLEOTIDE SEQUENCE [LARGE SCALE GENOMIC DNA]</scope>
</reference>
<dbReference type="PANTHER" id="PTHR10127:SF883">
    <property type="entry name" value="ZINC METALLOPROTEINASE NAS-8"/>
    <property type="match status" value="1"/>
</dbReference>
<accession>A0AAV1ZLJ1</accession>
<organism evidence="7 8">
    <name type="scientific">Larinioides sclopetarius</name>
    <dbReference type="NCBI Taxonomy" id="280406"/>
    <lineage>
        <taxon>Eukaryota</taxon>
        <taxon>Metazoa</taxon>
        <taxon>Ecdysozoa</taxon>
        <taxon>Arthropoda</taxon>
        <taxon>Chelicerata</taxon>
        <taxon>Arachnida</taxon>
        <taxon>Araneae</taxon>
        <taxon>Araneomorphae</taxon>
        <taxon>Entelegynae</taxon>
        <taxon>Araneoidea</taxon>
        <taxon>Araneidae</taxon>
        <taxon>Larinioides</taxon>
    </lineage>
</organism>
<dbReference type="Gene3D" id="3.40.390.10">
    <property type="entry name" value="Collagenase (Catalytic Domain)"/>
    <property type="match status" value="1"/>
</dbReference>
<dbReference type="InterPro" id="IPR034035">
    <property type="entry name" value="Astacin-like_dom"/>
</dbReference>
<comment type="caution">
    <text evidence="7">The sequence shown here is derived from an EMBL/GenBank/DDBJ whole genome shotgun (WGS) entry which is preliminary data.</text>
</comment>
<keyword evidence="3 4" id="KW-0482">Metalloprotease</keyword>
<evidence type="ECO:0000259" key="6">
    <source>
        <dbReference type="PROSITE" id="PS51864"/>
    </source>
</evidence>
<comment type="subunit">
    <text evidence="1">Monomer.</text>
</comment>
<comment type="function">
    <text evidence="2">Zinc metalloprotease. Provoques deadhesion of endothelial cells from cell cultures, and also degradation of fibronectin, fibrinogen and gelatin in vitro. Its role in the venom is not fully understood but it might act as a spreading factor that facilitates diffusion of other venom toxins. Alternatively, it might be involved in the proteolytic processing of other venom toxins or it might play a role in extra-oral digestion of prey.</text>
</comment>
<dbReference type="SUPFAM" id="SSF55486">
    <property type="entry name" value="Metalloproteases ('zincins'), catalytic domain"/>
    <property type="match status" value="1"/>
</dbReference>
<evidence type="ECO:0000256" key="2">
    <source>
        <dbReference type="ARBA" id="ARBA00025529"/>
    </source>
</evidence>
<dbReference type="AlphaFoldDB" id="A0AAV1ZLJ1"/>